<dbReference type="AlphaFoldDB" id="A0A6A2XR08"/>
<evidence type="ECO:0000313" key="1">
    <source>
        <dbReference type="EMBL" id="KAE8656304.1"/>
    </source>
</evidence>
<dbReference type="PANTHER" id="PTHR34950">
    <property type="entry name" value="OS04G0457400 PROTEIN"/>
    <property type="match status" value="1"/>
</dbReference>
<evidence type="ECO:0000313" key="2">
    <source>
        <dbReference type="Proteomes" id="UP000436088"/>
    </source>
</evidence>
<dbReference type="GO" id="GO:0008483">
    <property type="term" value="F:transaminase activity"/>
    <property type="evidence" value="ECO:0007669"/>
    <property type="project" value="UniProtKB-KW"/>
</dbReference>
<organism evidence="1 2">
    <name type="scientific">Hibiscus syriacus</name>
    <name type="common">Rose of Sharon</name>
    <dbReference type="NCBI Taxonomy" id="106335"/>
    <lineage>
        <taxon>Eukaryota</taxon>
        <taxon>Viridiplantae</taxon>
        <taxon>Streptophyta</taxon>
        <taxon>Embryophyta</taxon>
        <taxon>Tracheophyta</taxon>
        <taxon>Spermatophyta</taxon>
        <taxon>Magnoliopsida</taxon>
        <taxon>eudicotyledons</taxon>
        <taxon>Gunneridae</taxon>
        <taxon>Pentapetalae</taxon>
        <taxon>rosids</taxon>
        <taxon>malvids</taxon>
        <taxon>Malvales</taxon>
        <taxon>Malvaceae</taxon>
        <taxon>Malvoideae</taxon>
        <taxon>Hibiscus</taxon>
    </lineage>
</organism>
<name>A0A6A2XR08_HIBSY</name>
<protein>
    <submittedName>
        <fullName evidence="1">Aminotransferase ALD1-like</fullName>
    </submittedName>
</protein>
<dbReference type="EMBL" id="VEPZ02001768">
    <property type="protein sequence ID" value="KAE8656304.1"/>
    <property type="molecule type" value="Genomic_DNA"/>
</dbReference>
<dbReference type="PANTHER" id="PTHR34950:SF8">
    <property type="entry name" value="TPX2 C-TERMINAL DOMAIN-CONTAINING PROTEIN"/>
    <property type="match status" value="1"/>
</dbReference>
<sequence>MATAGLGVSFAEAYVLRSLHKQKMKKMEEQEARKSDDKVFDEMKTPASAGCFSFWVSKKNHSAKVSSHNPAQKPL</sequence>
<accession>A0A6A2XR08</accession>
<dbReference type="Proteomes" id="UP000436088">
    <property type="component" value="Unassembled WGS sequence"/>
</dbReference>
<reference evidence="1" key="1">
    <citation type="submission" date="2019-09" db="EMBL/GenBank/DDBJ databases">
        <title>Draft genome information of white flower Hibiscus syriacus.</title>
        <authorList>
            <person name="Kim Y.-M."/>
        </authorList>
    </citation>
    <scope>NUCLEOTIDE SEQUENCE [LARGE SCALE GENOMIC DNA]</scope>
    <source>
        <strain evidence="1">YM2019G1</strain>
    </source>
</reference>
<comment type="caution">
    <text evidence="1">The sequence shown here is derived from an EMBL/GenBank/DDBJ whole genome shotgun (WGS) entry which is preliminary data.</text>
</comment>
<proteinExistence type="predicted"/>
<gene>
    <name evidence="1" type="ORF">F3Y22_tig00117005pilonHSYRG00375</name>
</gene>
<keyword evidence="2" id="KW-1185">Reference proteome</keyword>